<dbReference type="UniPathway" id="UPA00619">
    <property type="reaction ID" value="UER00676"/>
</dbReference>
<dbReference type="GO" id="GO:0004416">
    <property type="term" value="F:hydroxyacylglutathione hydrolase activity"/>
    <property type="evidence" value="ECO:0007669"/>
    <property type="project" value="UniProtKB-UniRule"/>
</dbReference>
<keyword evidence="5 7" id="KW-0378">Hydrolase</keyword>
<evidence type="ECO:0000256" key="1">
    <source>
        <dbReference type="ARBA" id="ARBA00001623"/>
    </source>
</evidence>
<dbReference type="Proteomes" id="UP000294412">
    <property type="component" value="Chromosome"/>
</dbReference>
<evidence type="ECO:0000259" key="8">
    <source>
        <dbReference type="SMART" id="SM00849"/>
    </source>
</evidence>
<dbReference type="SUPFAM" id="SSF56281">
    <property type="entry name" value="Metallo-hydrolase/oxidoreductase"/>
    <property type="match status" value="1"/>
</dbReference>
<proteinExistence type="inferred from homology"/>
<dbReference type="PANTHER" id="PTHR43705">
    <property type="entry name" value="HYDROXYACYLGLUTATHIONE HYDROLASE"/>
    <property type="match status" value="1"/>
</dbReference>
<dbReference type="PANTHER" id="PTHR43705:SF1">
    <property type="entry name" value="HYDROXYACYLGLUTATHIONE HYDROLASE GLOB"/>
    <property type="match status" value="1"/>
</dbReference>
<dbReference type="InterPro" id="IPR017782">
    <property type="entry name" value="Hydroxyacylglutathione_Hdrlase"/>
</dbReference>
<dbReference type="GO" id="GO:0019243">
    <property type="term" value="P:methylglyoxal catabolic process to D-lactate via S-lactoyl-glutathione"/>
    <property type="evidence" value="ECO:0007669"/>
    <property type="project" value="UniProtKB-UniRule"/>
</dbReference>
<evidence type="ECO:0000256" key="6">
    <source>
        <dbReference type="ARBA" id="ARBA00022833"/>
    </source>
</evidence>
<feature type="binding site" evidence="7">
    <location>
        <position position="127"/>
    </location>
    <ligand>
        <name>Zn(2+)</name>
        <dbReference type="ChEBI" id="CHEBI:29105"/>
        <label>1</label>
    </ligand>
</feature>
<dbReference type="Gene3D" id="3.60.15.10">
    <property type="entry name" value="Ribonuclease Z/Hydroxyacylglutathione hydrolase-like"/>
    <property type="match status" value="1"/>
</dbReference>
<comment type="pathway">
    <text evidence="2 7">Secondary metabolite metabolism; methylglyoxal degradation; (R)-lactate from methylglyoxal: step 2/2.</text>
</comment>
<feature type="binding site" evidence="7">
    <location>
        <position position="53"/>
    </location>
    <ligand>
        <name>Zn(2+)</name>
        <dbReference type="ChEBI" id="CHEBI:29105"/>
        <label>1</label>
    </ligand>
</feature>
<comment type="similarity">
    <text evidence="3 7">Belongs to the metallo-beta-lactamase superfamily. Glyoxalase II family.</text>
</comment>
<feature type="binding site" evidence="7">
    <location>
        <position position="57"/>
    </location>
    <ligand>
        <name>Zn(2+)</name>
        <dbReference type="ChEBI" id="CHEBI:29105"/>
        <label>2</label>
    </ligand>
</feature>
<evidence type="ECO:0000256" key="5">
    <source>
        <dbReference type="ARBA" id="ARBA00022801"/>
    </source>
</evidence>
<accession>A0A451D2U0</accession>
<dbReference type="InterPro" id="IPR001279">
    <property type="entry name" value="Metallo-B-lactamas"/>
</dbReference>
<reference evidence="9 10" key="1">
    <citation type="submission" date="2019-02" db="EMBL/GenBank/DDBJ databases">
        <authorList>
            <person name="Manzano-Marin A."/>
            <person name="Manzano-Marin A."/>
        </authorList>
    </citation>
    <scope>NUCLEOTIDE SEQUENCE [LARGE SCALE GENOMIC DNA]</scope>
    <source>
        <strain evidence="9 10">ErCicuneomaculata</strain>
    </source>
</reference>
<feature type="domain" description="Metallo-beta-lactamase" evidence="8">
    <location>
        <begin position="11"/>
        <end position="165"/>
    </location>
</feature>
<dbReference type="EMBL" id="LR217703">
    <property type="protein sequence ID" value="VFP79987.1"/>
    <property type="molecule type" value="Genomic_DNA"/>
</dbReference>
<evidence type="ECO:0000256" key="2">
    <source>
        <dbReference type="ARBA" id="ARBA00004963"/>
    </source>
</evidence>
<evidence type="ECO:0000313" key="9">
    <source>
        <dbReference type="EMBL" id="VFP79987.1"/>
    </source>
</evidence>
<sequence length="251" mass="28507">MTLVCIQALQDNYIWSISNNDGQCLIVDPSDAGPVLMWLRKNNFRLEAILLTHHHQDHVAGVPMLLNMYPDLIVFGPLETKNYGSNVLVQNGDTINILDLNFIIFSTPGHTLGHVSYFCHPYLFCGDTLFSAGCGRIFEGTAQQMFISLRTLNNLPGDTLICSAHEYTLLNLVFALHIYPQDTEIVKYYHIVKALRAKKQATLPIELQYERKINIFLKTKDIGLQRALNASNANLTELQIFSILREKKDHF</sequence>
<keyword evidence="4 7" id="KW-0479">Metal-binding</keyword>
<evidence type="ECO:0000256" key="7">
    <source>
        <dbReference type="HAMAP-Rule" id="MF_01374"/>
    </source>
</evidence>
<dbReference type="InterPro" id="IPR050110">
    <property type="entry name" value="Glyoxalase_II_hydrolase"/>
</dbReference>
<dbReference type="HAMAP" id="MF_01374">
    <property type="entry name" value="Glyoxalase_2"/>
    <property type="match status" value="1"/>
</dbReference>
<name>A0A451D2U0_9GAMM</name>
<organism evidence="9 10">
    <name type="scientific">Candidatus Erwinia haradaeae</name>
    <dbReference type="NCBI Taxonomy" id="1922217"/>
    <lineage>
        <taxon>Bacteria</taxon>
        <taxon>Pseudomonadati</taxon>
        <taxon>Pseudomonadota</taxon>
        <taxon>Gammaproteobacteria</taxon>
        <taxon>Enterobacterales</taxon>
        <taxon>Erwiniaceae</taxon>
        <taxon>Erwinia</taxon>
    </lineage>
</organism>
<dbReference type="PIRSF" id="PIRSF005457">
    <property type="entry name" value="Glx"/>
    <property type="match status" value="1"/>
</dbReference>
<dbReference type="Pfam" id="PF16123">
    <property type="entry name" value="HAGH_C"/>
    <property type="match status" value="1"/>
</dbReference>
<dbReference type="InterPro" id="IPR035680">
    <property type="entry name" value="Clx_II_MBL"/>
</dbReference>
<comment type="catalytic activity">
    <reaction evidence="1 7">
        <text>an S-(2-hydroxyacyl)glutathione + H2O = a 2-hydroxy carboxylate + glutathione + H(+)</text>
        <dbReference type="Rhea" id="RHEA:21864"/>
        <dbReference type="ChEBI" id="CHEBI:15377"/>
        <dbReference type="ChEBI" id="CHEBI:15378"/>
        <dbReference type="ChEBI" id="CHEBI:57925"/>
        <dbReference type="ChEBI" id="CHEBI:58896"/>
        <dbReference type="ChEBI" id="CHEBI:71261"/>
        <dbReference type="EC" id="3.1.2.6"/>
    </reaction>
</comment>
<dbReference type="NCBIfam" id="TIGR03413">
    <property type="entry name" value="GSH_gloB"/>
    <property type="match status" value="1"/>
</dbReference>
<keyword evidence="6 7" id="KW-0862">Zinc</keyword>
<comment type="function">
    <text evidence="7">Thiolesterase that catalyzes the hydrolysis of S-D-lactoyl-glutathione to form glutathione and D-lactic acid.</text>
</comment>
<dbReference type="RefSeq" id="WP_157993850.1">
    <property type="nucleotide sequence ID" value="NZ_LR217703.1"/>
</dbReference>
<evidence type="ECO:0000256" key="4">
    <source>
        <dbReference type="ARBA" id="ARBA00022723"/>
    </source>
</evidence>
<feature type="binding site" evidence="7">
    <location>
        <position position="58"/>
    </location>
    <ligand>
        <name>Zn(2+)</name>
        <dbReference type="ChEBI" id="CHEBI:29105"/>
        <label>2</label>
    </ligand>
</feature>
<dbReference type="GO" id="GO:0046872">
    <property type="term" value="F:metal ion binding"/>
    <property type="evidence" value="ECO:0007669"/>
    <property type="project" value="UniProtKB-KW"/>
</dbReference>
<comment type="cofactor">
    <cofactor evidence="7">
        <name>Zn(2+)</name>
        <dbReference type="ChEBI" id="CHEBI:29105"/>
    </cofactor>
    <text evidence="7">Binds 2 Zn(2+) ions per subunit.</text>
</comment>
<evidence type="ECO:0000313" key="10">
    <source>
        <dbReference type="Proteomes" id="UP000294412"/>
    </source>
</evidence>
<dbReference type="InterPro" id="IPR032282">
    <property type="entry name" value="HAGH_C"/>
</dbReference>
<evidence type="ECO:0000256" key="3">
    <source>
        <dbReference type="ARBA" id="ARBA00006759"/>
    </source>
</evidence>
<feature type="binding site" evidence="7">
    <location>
        <position position="127"/>
    </location>
    <ligand>
        <name>Zn(2+)</name>
        <dbReference type="ChEBI" id="CHEBI:29105"/>
        <label>2</label>
    </ligand>
</feature>
<gene>
    <name evidence="7 9" type="primary">gloB</name>
    <name evidence="9" type="ORF">ERCICUMA2628_487</name>
</gene>
<dbReference type="InterPro" id="IPR036866">
    <property type="entry name" value="RibonucZ/Hydroxyglut_hydro"/>
</dbReference>
<dbReference type="EC" id="3.1.2.6" evidence="7"/>
<feature type="binding site" evidence="7">
    <location>
        <position position="110"/>
    </location>
    <ligand>
        <name>Zn(2+)</name>
        <dbReference type="ChEBI" id="CHEBI:29105"/>
        <label>1</label>
    </ligand>
</feature>
<feature type="binding site" evidence="7">
    <location>
        <position position="165"/>
    </location>
    <ligand>
        <name>Zn(2+)</name>
        <dbReference type="ChEBI" id="CHEBI:29105"/>
        <label>2</label>
    </ligand>
</feature>
<feature type="binding site" evidence="7">
    <location>
        <position position="55"/>
    </location>
    <ligand>
        <name>Zn(2+)</name>
        <dbReference type="ChEBI" id="CHEBI:29105"/>
        <label>1</label>
    </ligand>
</feature>
<dbReference type="AlphaFoldDB" id="A0A451D2U0"/>
<dbReference type="OrthoDB" id="9802248at2"/>
<dbReference type="SMART" id="SM00849">
    <property type="entry name" value="Lactamase_B"/>
    <property type="match status" value="1"/>
</dbReference>
<comment type="subunit">
    <text evidence="7">Monomer.</text>
</comment>
<dbReference type="CDD" id="cd07723">
    <property type="entry name" value="hydroxyacylglutathione_hydrolase_MBL-fold"/>
    <property type="match status" value="1"/>
</dbReference>
<dbReference type="Pfam" id="PF00753">
    <property type="entry name" value="Lactamase_B"/>
    <property type="match status" value="1"/>
</dbReference>
<protein>
    <recommendedName>
        <fullName evidence="7">Hydroxyacylglutathione hydrolase</fullName>
        <ecNumber evidence="7">3.1.2.6</ecNumber>
    </recommendedName>
    <alternativeName>
        <fullName evidence="7">Glyoxalase II</fullName>
        <shortName evidence="7">Glx II</shortName>
    </alternativeName>
</protein>